<dbReference type="AlphaFoldDB" id="I3UCX0"/>
<keyword evidence="2" id="KW-1185">Reference proteome</keyword>
<proteinExistence type="predicted"/>
<sequence length="91" mass="10185">MESGATQGARTHRPRQDAGKCKCGCQAFRRKLILHYHSRKRAVLQSEKNDVYVQKTVLLLPSSEGSYPFDTGMVHKVIPTVSVVSVREGTR</sequence>
<dbReference type="HOGENOM" id="CLU_2420440_0_0_4"/>
<evidence type="ECO:0000313" key="2">
    <source>
        <dbReference type="Proteomes" id="UP000005267"/>
    </source>
</evidence>
<name>I3UCX0_ADVKW</name>
<dbReference type="KEGG" id="aka:TKWG_13870"/>
<evidence type="ECO:0000313" key="1">
    <source>
        <dbReference type="EMBL" id="AFK62858.1"/>
    </source>
</evidence>
<dbReference type="EMBL" id="CP003555">
    <property type="protein sequence ID" value="AFK62858.1"/>
    <property type="molecule type" value="Genomic_DNA"/>
</dbReference>
<reference evidence="1 2" key="1">
    <citation type="journal article" date="2011" name="J. Bacteriol.">
        <title>Whole-genome shotgun sequencing of the sulfur-oxidizing chemoautotroph Tetrathiobacter kashmirensis.</title>
        <authorList>
            <person name="Ghosh W."/>
            <person name="George A."/>
            <person name="Agarwal A."/>
            <person name="Raj P."/>
            <person name="Alam M."/>
            <person name="Pyne P."/>
            <person name="Das Gupta S.K."/>
        </authorList>
    </citation>
    <scope>NUCLEOTIDE SEQUENCE [LARGE SCALE GENOMIC DNA]</scope>
    <source>
        <strain evidence="1 2">WT001</strain>
    </source>
</reference>
<reference evidence="2" key="2">
    <citation type="journal article" date="2013" name="PLoS ONE">
        <title>Genome implosion elicits host-confinement in Alcaligenaceae: evidence from the comparative genomics of Tetrathiobacter kashmirensis, a pathogen in the making.</title>
        <authorList>
            <person name="Ghosh W."/>
            <person name="Alam M."/>
            <person name="Roy C."/>
            <person name="Pyne P."/>
            <person name="George A."/>
            <person name="Chakraborty R."/>
            <person name="Majumder S."/>
            <person name="Agarwal A."/>
            <person name="Chakraborty S."/>
            <person name="Majumdar S."/>
            <person name="Gupta S.K."/>
        </authorList>
    </citation>
    <scope>NUCLEOTIDE SEQUENCE [LARGE SCALE GENOMIC DNA]</scope>
    <source>
        <strain evidence="2">WT001</strain>
    </source>
</reference>
<organism evidence="1 2">
    <name type="scientific">Advenella kashmirensis (strain DSM 17095 / LMG 22695 / WT001)</name>
    <name type="common">Tetrathiobacter kashmirensis</name>
    <dbReference type="NCBI Taxonomy" id="1036672"/>
    <lineage>
        <taxon>Bacteria</taxon>
        <taxon>Pseudomonadati</taxon>
        <taxon>Pseudomonadota</taxon>
        <taxon>Betaproteobacteria</taxon>
        <taxon>Burkholderiales</taxon>
        <taxon>Alcaligenaceae</taxon>
    </lineage>
</organism>
<protein>
    <submittedName>
        <fullName evidence="1">Uncharacterized protein</fullName>
    </submittedName>
</protein>
<gene>
    <name evidence="1" type="ordered locus">TKWG_13870</name>
</gene>
<dbReference type="Proteomes" id="UP000005267">
    <property type="component" value="Chromosome"/>
</dbReference>
<accession>I3UCX0</accession>